<comment type="similarity">
    <text evidence="4">Belongs to the cytochrome b560 family.</text>
</comment>
<keyword evidence="10" id="KW-0408">Iron</keyword>
<evidence type="ECO:0000256" key="8">
    <source>
        <dbReference type="ARBA" id="ARBA00022723"/>
    </source>
</evidence>
<dbReference type="RefSeq" id="WP_237264316.1">
    <property type="nucleotide sequence ID" value="NZ_AP024202.1"/>
</dbReference>
<evidence type="ECO:0000256" key="6">
    <source>
        <dbReference type="ARBA" id="ARBA00022617"/>
    </source>
</evidence>
<evidence type="ECO:0000313" key="14">
    <source>
        <dbReference type="EMBL" id="BCN93272.1"/>
    </source>
</evidence>
<dbReference type="EMBL" id="AP024202">
    <property type="protein sequence ID" value="BCN93272.1"/>
    <property type="molecule type" value="Genomic_DNA"/>
</dbReference>
<keyword evidence="15" id="KW-1185">Reference proteome</keyword>
<evidence type="ECO:0000313" key="15">
    <source>
        <dbReference type="Proteomes" id="UP001054820"/>
    </source>
</evidence>
<dbReference type="Proteomes" id="UP001054820">
    <property type="component" value="Chromosome"/>
</dbReference>
<dbReference type="InterPro" id="IPR034804">
    <property type="entry name" value="SQR/QFR_C/D"/>
</dbReference>
<keyword evidence="7 13" id="KW-0812">Transmembrane</keyword>
<evidence type="ECO:0000256" key="5">
    <source>
        <dbReference type="ARBA" id="ARBA00020076"/>
    </source>
</evidence>
<keyword evidence="9 13" id="KW-1133">Transmembrane helix</keyword>
<comment type="function">
    <text evidence="2">Membrane-anchoring subunit of succinate dehydrogenase (SDH).</text>
</comment>
<reference evidence="14" key="1">
    <citation type="journal article" date="2022" name="Arch. Microbiol.">
        <title>Thiomicrorhabdus immobilis sp. nov., a mesophilic sulfur-oxidizing bacterium isolated from sediment of a brackish lake in northern Japan.</title>
        <authorList>
            <person name="Kojima H."/>
            <person name="Mochizuki J."/>
            <person name="Kanda M."/>
            <person name="Watanabe T."/>
            <person name="Fukui M."/>
        </authorList>
    </citation>
    <scope>NUCLEOTIDE SEQUENCE</scope>
    <source>
        <strain evidence="14">Am19</strain>
    </source>
</reference>
<evidence type="ECO:0000256" key="1">
    <source>
        <dbReference type="ARBA" id="ARBA00001971"/>
    </source>
</evidence>
<evidence type="ECO:0000256" key="3">
    <source>
        <dbReference type="ARBA" id="ARBA00004370"/>
    </source>
</evidence>
<comment type="subcellular location">
    <subcellularLocation>
        <location evidence="3">Membrane</location>
    </subcellularLocation>
</comment>
<evidence type="ECO:0000256" key="2">
    <source>
        <dbReference type="ARBA" id="ARBA00004050"/>
    </source>
</evidence>
<evidence type="ECO:0000256" key="9">
    <source>
        <dbReference type="ARBA" id="ARBA00022989"/>
    </source>
</evidence>
<gene>
    <name evidence="14" type="ORF">THMIRHAM_10570</name>
</gene>
<evidence type="ECO:0000256" key="10">
    <source>
        <dbReference type="ARBA" id="ARBA00023004"/>
    </source>
</evidence>
<protein>
    <recommendedName>
        <fullName evidence="5">Succinate dehydrogenase cytochrome b556 subunit</fullName>
    </recommendedName>
</protein>
<accession>A0ABN6CZD9</accession>
<dbReference type="Gene3D" id="1.20.1300.10">
    <property type="entry name" value="Fumarate reductase/succinate dehydrogenase, transmembrane subunit"/>
    <property type="match status" value="1"/>
</dbReference>
<keyword evidence="6" id="KW-0349">Heme</keyword>
<evidence type="ECO:0000256" key="13">
    <source>
        <dbReference type="SAM" id="Phobius"/>
    </source>
</evidence>
<proteinExistence type="inferred from homology"/>
<dbReference type="SUPFAM" id="SSF81343">
    <property type="entry name" value="Fumarate reductase respiratory complex transmembrane subunits"/>
    <property type="match status" value="1"/>
</dbReference>
<name>A0ABN6CZD9_9GAMM</name>
<comment type="subunit">
    <text evidence="12">Part of an enzyme complex containing four subunits: a flavoprotein, an iron-sulfur protein, plus two membrane-anchoring proteins, SdhC and SdhD. The complex can form homotrimers.</text>
</comment>
<dbReference type="InterPro" id="IPR014314">
    <property type="entry name" value="Succ_DH_cytb556"/>
</dbReference>
<feature type="transmembrane region" description="Helical" evidence="13">
    <location>
        <begin position="43"/>
        <end position="62"/>
    </location>
</feature>
<feature type="transmembrane region" description="Helical" evidence="13">
    <location>
        <begin position="118"/>
        <end position="138"/>
    </location>
</feature>
<evidence type="ECO:0000256" key="7">
    <source>
        <dbReference type="ARBA" id="ARBA00022692"/>
    </source>
</evidence>
<evidence type="ECO:0000256" key="11">
    <source>
        <dbReference type="ARBA" id="ARBA00023136"/>
    </source>
</evidence>
<sequence length="139" mass="16247">MNYSRKWELMMYRHPGNRPRFLSLTAFKFPLNAKLSALHRITGLILIISLLGYLALAQLIIFHPIVTMDSIHDHCFINCLNSVFWSAISFHWLSGIRHLFAEHFIQPHSYRLINSAKISYLLLSIWGLLTVFISYQAWS</sequence>
<dbReference type="InterPro" id="IPR000701">
    <property type="entry name" value="SuccDH_FuR_B_TM-su"/>
</dbReference>
<organism evidence="14 15">
    <name type="scientific">Thiomicrorhabdus immobilis</name>
    <dbReference type="NCBI Taxonomy" id="2791037"/>
    <lineage>
        <taxon>Bacteria</taxon>
        <taxon>Pseudomonadati</taxon>
        <taxon>Pseudomonadota</taxon>
        <taxon>Gammaproteobacteria</taxon>
        <taxon>Thiotrichales</taxon>
        <taxon>Piscirickettsiaceae</taxon>
        <taxon>Thiomicrorhabdus</taxon>
    </lineage>
</organism>
<keyword evidence="8" id="KW-0479">Metal-binding</keyword>
<dbReference type="Pfam" id="PF01127">
    <property type="entry name" value="Sdh_cyt"/>
    <property type="match status" value="1"/>
</dbReference>
<evidence type="ECO:0000256" key="12">
    <source>
        <dbReference type="ARBA" id="ARBA00025912"/>
    </source>
</evidence>
<evidence type="ECO:0000256" key="4">
    <source>
        <dbReference type="ARBA" id="ARBA00007244"/>
    </source>
</evidence>
<comment type="cofactor">
    <cofactor evidence="1">
        <name>heme</name>
        <dbReference type="ChEBI" id="CHEBI:30413"/>
    </cofactor>
</comment>
<keyword evidence="11 13" id="KW-0472">Membrane</keyword>
<dbReference type="PIRSF" id="PIRSF000178">
    <property type="entry name" value="SDH_cyt_b560"/>
    <property type="match status" value="1"/>
</dbReference>